<evidence type="ECO:0000256" key="1">
    <source>
        <dbReference type="SAM" id="SignalP"/>
    </source>
</evidence>
<dbReference type="RefSeq" id="XP_025361144.1">
    <property type="nucleotide sequence ID" value="XM_025509570.1"/>
</dbReference>
<keyword evidence="1" id="KW-0732">Signal</keyword>
<dbReference type="GeneID" id="37031393"/>
<reference evidence="2 3" key="1">
    <citation type="journal article" date="2018" name="Mol. Biol. Evol.">
        <title>Broad Genomic Sampling Reveals a Smut Pathogenic Ancestry of the Fungal Clade Ustilaginomycotina.</title>
        <authorList>
            <person name="Kijpornyongpan T."/>
            <person name="Mondo S.J."/>
            <person name="Barry K."/>
            <person name="Sandor L."/>
            <person name="Lee J."/>
            <person name="Lipzen A."/>
            <person name="Pangilinan J."/>
            <person name="LaButti K."/>
            <person name="Hainaut M."/>
            <person name="Henrissat B."/>
            <person name="Grigoriev I.V."/>
            <person name="Spatafora J.W."/>
            <person name="Aime M.C."/>
        </authorList>
    </citation>
    <scope>NUCLEOTIDE SEQUENCE [LARGE SCALE GENOMIC DNA]</scope>
    <source>
        <strain evidence="2 3">MCA 5214</strain>
    </source>
</reference>
<keyword evidence="3" id="KW-1185">Reference proteome</keyword>
<gene>
    <name evidence="2" type="ORF">BDZ90DRAFT_40761</name>
</gene>
<dbReference type="AlphaFoldDB" id="A0A316UML2"/>
<sequence>MHHASDLRMLQHGLLLAFIAAIPFALLPIVHAAHTICSWSPGPLNPDKYNFTMYCEGKAEKMNMTYYTYGCKRTGRELATWGVDTPCGKNGFALHYKPFYLKPSCHQVLWAFCIRPEGATAETVNCKVRRERALRRKVLLLTSLDLLQYMNSWDDCEWNTPLKESDIPGFVDVWSLHK</sequence>
<organism evidence="2 3">
    <name type="scientific">Jaminaea rosea</name>
    <dbReference type="NCBI Taxonomy" id="1569628"/>
    <lineage>
        <taxon>Eukaryota</taxon>
        <taxon>Fungi</taxon>
        <taxon>Dikarya</taxon>
        <taxon>Basidiomycota</taxon>
        <taxon>Ustilaginomycotina</taxon>
        <taxon>Exobasidiomycetes</taxon>
        <taxon>Microstromatales</taxon>
        <taxon>Microstromatales incertae sedis</taxon>
        <taxon>Jaminaea</taxon>
    </lineage>
</organism>
<feature type="signal peptide" evidence="1">
    <location>
        <begin position="1"/>
        <end position="32"/>
    </location>
</feature>
<evidence type="ECO:0000313" key="2">
    <source>
        <dbReference type="EMBL" id="PWN26532.1"/>
    </source>
</evidence>
<name>A0A316UML2_9BASI</name>
<accession>A0A316UML2</accession>
<dbReference type="Proteomes" id="UP000245884">
    <property type="component" value="Unassembled WGS sequence"/>
</dbReference>
<feature type="chain" id="PRO_5016303661" evidence="1">
    <location>
        <begin position="33"/>
        <end position="178"/>
    </location>
</feature>
<dbReference type="EMBL" id="KZ819671">
    <property type="protein sequence ID" value="PWN26532.1"/>
    <property type="molecule type" value="Genomic_DNA"/>
</dbReference>
<protein>
    <submittedName>
        <fullName evidence="2">Uncharacterized protein</fullName>
    </submittedName>
</protein>
<proteinExistence type="predicted"/>
<evidence type="ECO:0000313" key="3">
    <source>
        <dbReference type="Proteomes" id="UP000245884"/>
    </source>
</evidence>